<dbReference type="EMBL" id="NHMK01000016">
    <property type="protein sequence ID" value="OWL95454.1"/>
    <property type="molecule type" value="Genomic_DNA"/>
</dbReference>
<evidence type="ECO:0000256" key="4">
    <source>
        <dbReference type="ARBA" id="ARBA00022559"/>
    </source>
</evidence>
<keyword evidence="15" id="KW-1185">Reference proteome</keyword>
<evidence type="ECO:0000256" key="5">
    <source>
        <dbReference type="ARBA" id="ARBA00022862"/>
    </source>
</evidence>
<keyword evidence="4" id="KW-0575">Peroxidase</keyword>
<evidence type="ECO:0000256" key="1">
    <source>
        <dbReference type="ARBA" id="ARBA00003330"/>
    </source>
</evidence>
<dbReference type="GO" id="GO:0005737">
    <property type="term" value="C:cytoplasm"/>
    <property type="evidence" value="ECO:0007669"/>
    <property type="project" value="TreeGrafter"/>
</dbReference>
<dbReference type="EC" id="1.11.1.24" evidence="3"/>
<keyword evidence="6" id="KW-0560">Oxidoreductase</keyword>
<organism evidence="14 15">
    <name type="scientific">Deinococcus indicus</name>
    <dbReference type="NCBI Taxonomy" id="223556"/>
    <lineage>
        <taxon>Bacteria</taxon>
        <taxon>Thermotogati</taxon>
        <taxon>Deinococcota</taxon>
        <taxon>Deinococci</taxon>
        <taxon>Deinococcales</taxon>
        <taxon>Deinococcaceae</taxon>
        <taxon>Deinococcus</taxon>
    </lineage>
</organism>
<sequence>MALSTGDHVPPFTARQDDNQTFHFTPGQWTVLFFFPKTATTHCQLQARQYQAHLPAFSGLGASVIGVNGDPRRDQVRFRDLCRLDYPILNDRTQALSREFDLLDDVWSGETVQRPRRETFLIDPTGVIRHHWKNVTPGQDAPSVLDTLRVLKGEETEHA</sequence>
<comment type="similarity">
    <text evidence="10">Belongs to the peroxiredoxin family. BCP/PrxQ subfamily.</text>
</comment>
<dbReference type="InterPro" id="IPR013766">
    <property type="entry name" value="Thioredoxin_domain"/>
</dbReference>
<dbReference type="PROSITE" id="PS51352">
    <property type="entry name" value="THIOREDOXIN_2"/>
    <property type="match status" value="1"/>
</dbReference>
<evidence type="ECO:0000313" key="14">
    <source>
        <dbReference type="EMBL" id="OWL95454.1"/>
    </source>
</evidence>
<feature type="active site" description="Cysteine sulfenic acid (-SOH) intermediate; for peroxidase activity" evidence="12">
    <location>
        <position position="43"/>
    </location>
</feature>
<dbReference type="InterPro" id="IPR000866">
    <property type="entry name" value="AhpC/TSA"/>
</dbReference>
<evidence type="ECO:0000259" key="13">
    <source>
        <dbReference type="PROSITE" id="PS51352"/>
    </source>
</evidence>
<dbReference type="PIRSF" id="PIRSF000239">
    <property type="entry name" value="AHPC"/>
    <property type="match status" value="1"/>
</dbReference>
<accession>A0A246BJF5</accession>
<dbReference type="Proteomes" id="UP000197208">
    <property type="component" value="Unassembled WGS sequence"/>
</dbReference>
<dbReference type="AlphaFoldDB" id="A0A246BJF5"/>
<comment type="function">
    <text evidence="1">Thiol-specific peroxidase that catalyzes the reduction of hydrogen peroxide and organic hydroperoxides to water and alcohols, respectively. Plays a role in cell protection against oxidative stress by detoxifying peroxides and as sensor of hydrogen peroxide-mediated signaling events.</text>
</comment>
<evidence type="ECO:0000256" key="11">
    <source>
        <dbReference type="ARBA" id="ARBA00049091"/>
    </source>
</evidence>
<dbReference type="PANTHER" id="PTHR42801:SF4">
    <property type="entry name" value="AHPC_TSA FAMILY PROTEIN"/>
    <property type="match status" value="1"/>
</dbReference>
<dbReference type="SUPFAM" id="SSF52833">
    <property type="entry name" value="Thioredoxin-like"/>
    <property type="match status" value="1"/>
</dbReference>
<dbReference type="OrthoDB" id="69195at2"/>
<dbReference type="Pfam" id="PF00578">
    <property type="entry name" value="AhpC-TSA"/>
    <property type="match status" value="1"/>
</dbReference>
<dbReference type="GO" id="GO:0045454">
    <property type="term" value="P:cell redox homeostasis"/>
    <property type="evidence" value="ECO:0007669"/>
    <property type="project" value="TreeGrafter"/>
</dbReference>
<evidence type="ECO:0000313" key="15">
    <source>
        <dbReference type="Proteomes" id="UP000197208"/>
    </source>
</evidence>
<name>A0A246BJF5_9DEIO</name>
<dbReference type="RefSeq" id="WP_088248852.1">
    <property type="nucleotide sequence ID" value="NZ_NHMK01000016.1"/>
</dbReference>
<protein>
    <recommendedName>
        <fullName evidence="3">thioredoxin-dependent peroxiredoxin</fullName>
        <ecNumber evidence="3">1.11.1.24</ecNumber>
    </recommendedName>
    <alternativeName>
        <fullName evidence="9">Thioredoxin peroxidase</fullName>
    </alternativeName>
</protein>
<dbReference type="Gene3D" id="3.40.30.10">
    <property type="entry name" value="Glutaredoxin"/>
    <property type="match status" value="1"/>
</dbReference>
<comment type="subunit">
    <text evidence="2">Monomer.</text>
</comment>
<dbReference type="InterPro" id="IPR036249">
    <property type="entry name" value="Thioredoxin-like_sf"/>
</dbReference>
<evidence type="ECO:0000256" key="8">
    <source>
        <dbReference type="ARBA" id="ARBA00023284"/>
    </source>
</evidence>
<comment type="catalytic activity">
    <reaction evidence="11">
        <text>a hydroperoxide + [thioredoxin]-dithiol = an alcohol + [thioredoxin]-disulfide + H2O</text>
        <dbReference type="Rhea" id="RHEA:62620"/>
        <dbReference type="Rhea" id="RHEA-COMP:10698"/>
        <dbReference type="Rhea" id="RHEA-COMP:10700"/>
        <dbReference type="ChEBI" id="CHEBI:15377"/>
        <dbReference type="ChEBI" id="CHEBI:29950"/>
        <dbReference type="ChEBI" id="CHEBI:30879"/>
        <dbReference type="ChEBI" id="CHEBI:35924"/>
        <dbReference type="ChEBI" id="CHEBI:50058"/>
        <dbReference type="EC" id="1.11.1.24"/>
    </reaction>
</comment>
<dbReference type="PANTHER" id="PTHR42801">
    <property type="entry name" value="THIOREDOXIN-DEPENDENT PEROXIDE REDUCTASE"/>
    <property type="match status" value="1"/>
</dbReference>
<evidence type="ECO:0000256" key="2">
    <source>
        <dbReference type="ARBA" id="ARBA00011245"/>
    </source>
</evidence>
<proteinExistence type="inferred from homology"/>
<dbReference type="CDD" id="cd03017">
    <property type="entry name" value="PRX_BCP"/>
    <property type="match status" value="1"/>
</dbReference>
<comment type="caution">
    <text evidence="14">The sequence shown here is derived from an EMBL/GenBank/DDBJ whole genome shotgun (WGS) entry which is preliminary data.</text>
</comment>
<evidence type="ECO:0000256" key="7">
    <source>
        <dbReference type="ARBA" id="ARBA00023157"/>
    </source>
</evidence>
<keyword evidence="8" id="KW-0676">Redox-active center</keyword>
<evidence type="ECO:0000256" key="12">
    <source>
        <dbReference type="PIRSR" id="PIRSR000239-1"/>
    </source>
</evidence>
<dbReference type="InterPro" id="IPR050924">
    <property type="entry name" value="Peroxiredoxin_BCP/PrxQ"/>
</dbReference>
<reference evidence="14 15" key="1">
    <citation type="submission" date="2017-05" db="EMBL/GenBank/DDBJ databases">
        <title>De novo genome assembly of Deniococcus indicus strain DR1.</title>
        <authorList>
            <person name="Chauhan D."/>
            <person name="Yennamalli R.M."/>
            <person name="Priyadarshini R."/>
        </authorList>
    </citation>
    <scope>NUCLEOTIDE SEQUENCE [LARGE SCALE GENOMIC DNA]</scope>
    <source>
        <strain evidence="14 15">DR1</strain>
    </source>
</reference>
<evidence type="ECO:0000256" key="6">
    <source>
        <dbReference type="ARBA" id="ARBA00023002"/>
    </source>
</evidence>
<gene>
    <name evidence="14" type="ORF">CBQ26_11885</name>
</gene>
<dbReference type="InterPro" id="IPR024706">
    <property type="entry name" value="Peroxiredoxin_AhpC-typ"/>
</dbReference>
<evidence type="ECO:0000256" key="10">
    <source>
        <dbReference type="ARBA" id="ARBA00038489"/>
    </source>
</evidence>
<feature type="domain" description="Thioredoxin" evidence="13">
    <location>
        <begin position="3"/>
        <end position="153"/>
    </location>
</feature>
<keyword evidence="7" id="KW-1015">Disulfide bond</keyword>
<dbReference type="GO" id="GO:0034599">
    <property type="term" value="P:cellular response to oxidative stress"/>
    <property type="evidence" value="ECO:0007669"/>
    <property type="project" value="TreeGrafter"/>
</dbReference>
<keyword evidence="5" id="KW-0049">Antioxidant</keyword>
<dbReference type="GO" id="GO:0008379">
    <property type="term" value="F:thioredoxin peroxidase activity"/>
    <property type="evidence" value="ECO:0007669"/>
    <property type="project" value="TreeGrafter"/>
</dbReference>
<evidence type="ECO:0000256" key="9">
    <source>
        <dbReference type="ARBA" id="ARBA00032824"/>
    </source>
</evidence>
<evidence type="ECO:0000256" key="3">
    <source>
        <dbReference type="ARBA" id="ARBA00013017"/>
    </source>
</evidence>